<organism evidence="11 12">
    <name type="scientific">Alkalithermobacter paradoxus</name>
    <dbReference type="NCBI Taxonomy" id="29349"/>
    <lineage>
        <taxon>Bacteria</taxon>
        <taxon>Bacillati</taxon>
        <taxon>Bacillota</taxon>
        <taxon>Clostridia</taxon>
        <taxon>Peptostreptococcales</taxon>
        <taxon>Tepidibacteraceae</taxon>
        <taxon>Alkalithermobacter</taxon>
    </lineage>
</organism>
<dbReference type="GO" id="GO:0015379">
    <property type="term" value="F:potassium:chloride symporter activity"/>
    <property type="evidence" value="ECO:0007669"/>
    <property type="project" value="InterPro"/>
</dbReference>
<keyword evidence="4" id="KW-0633">Potassium transport</keyword>
<proteinExistence type="predicted"/>
<keyword evidence="9 10" id="KW-0472">Membrane</keyword>
<dbReference type="Proteomes" id="UP000190140">
    <property type="component" value="Unassembled WGS sequence"/>
</dbReference>
<dbReference type="InterPro" id="IPR004772">
    <property type="entry name" value="TrkH"/>
</dbReference>
<keyword evidence="7 10" id="KW-1133">Transmembrane helix</keyword>
<evidence type="ECO:0000256" key="8">
    <source>
        <dbReference type="ARBA" id="ARBA00023065"/>
    </source>
</evidence>
<feature type="transmembrane region" description="Helical" evidence="10">
    <location>
        <begin position="47"/>
        <end position="66"/>
    </location>
</feature>
<evidence type="ECO:0000256" key="2">
    <source>
        <dbReference type="ARBA" id="ARBA00022448"/>
    </source>
</evidence>
<evidence type="ECO:0000256" key="10">
    <source>
        <dbReference type="SAM" id="Phobius"/>
    </source>
</evidence>
<feature type="transmembrane region" description="Helical" evidence="10">
    <location>
        <begin position="194"/>
        <end position="218"/>
    </location>
</feature>
<keyword evidence="8" id="KW-0406">Ion transport</keyword>
<evidence type="ECO:0000256" key="4">
    <source>
        <dbReference type="ARBA" id="ARBA00022538"/>
    </source>
</evidence>
<feature type="transmembrane region" description="Helical" evidence="10">
    <location>
        <begin position="353"/>
        <end position="373"/>
    </location>
</feature>
<dbReference type="PANTHER" id="PTHR32024">
    <property type="entry name" value="TRK SYSTEM POTASSIUM UPTAKE PROTEIN TRKG-RELATED"/>
    <property type="match status" value="1"/>
</dbReference>
<sequence>MLKYSEKKRHRYTPSQIIVVGFAAVILLGAILLNLPIASKSGESIGFINALFTSTSAVCVTGLVVVDTGTYWSTFGKVIILMLIQVGGLGFMSMATLFSMLIGKRISLRERLIIQESLNQYDLEGLVRLTRHVLVGTFIIEGVGALFLATVFVPEMGLFKGLGYGIFHSVSAFCNAGFDIIGNGRSLTPYVDNVTINIVIMSIIILGGIGFTVILDVMRKKKFSRLTLHSKIVITTSAILISIGFVLFFIFEYNNPDTLGELSLSGKMLAALFQAVTPRTAGFNTIDLSKMQDSSKFLTMILMFIGGSPASTAGGIKTATIAVLVFAVLALIKGREDVEAFKRRISYTAVNKALAVLAIGLSLVIFVTMGLSLTHQFDFMDIFFEAISAFGTVGLSLGITSDLSNIGKVFIIFSMFAGRVGALTILLALAVRQKKSVIRYPEDKILVG</sequence>
<comment type="subcellular location">
    <subcellularLocation>
        <location evidence="1">Cell membrane</location>
        <topology evidence="1">Multi-pass membrane protein</topology>
    </subcellularLocation>
</comment>
<keyword evidence="6" id="KW-0630">Potassium</keyword>
<feature type="transmembrane region" description="Helical" evidence="10">
    <location>
        <begin position="301"/>
        <end position="332"/>
    </location>
</feature>
<evidence type="ECO:0000256" key="7">
    <source>
        <dbReference type="ARBA" id="ARBA00022989"/>
    </source>
</evidence>
<evidence type="ECO:0000313" key="11">
    <source>
        <dbReference type="EMBL" id="OPJ55182.1"/>
    </source>
</evidence>
<feature type="transmembrane region" description="Helical" evidence="10">
    <location>
        <begin position="12"/>
        <end position="35"/>
    </location>
</feature>
<reference evidence="11 12" key="1">
    <citation type="submission" date="2017-03" db="EMBL/GenBank/DDBJ databases">
        <title>Genome sequence of Clostridium thermoalcaliphilum DSM 7309.</title>
        <authorList>
            <person name="Poehlein A."/>
            <person name="Daniel R."/>
        </authorList>
    </citation>
    <scope>NUCLEOTIDE SEQUENCE [LARGE SCALE GENOMIC DNA]</scope>
    <source>
        <strain evidence="11 12">DSM 7309</strain>
    </source>
</reference>
<name>A0A1V4I5D9_9FIRM</name>
<keyword evidence="5 10" id="KW-0812">Transmembrane</keyword>
<dbReference type="AlphaFoldDB" id="A0A1V4I5D9"/>
<comment type="caution">
    <text evidence="11">The sequence shown here is derived from an EMBL/GenBank/DDBJ whole genome shotgun (WGS) entry which is preliminary data.</text>
</comment>
<keyword evidence="3" id="KW-1003">Cell membrane</keyword>
<protein>
    <submittedName>
        <fullName evidence="11">Ktr system potassium uptake protein B</fullName>
    </submittedName>
</protein>
<dbReference type="NCBIfam" id="TIGR00933">
    <property type="entry name" value="2a38"/>
    <property type="match status" value="1"/>
</dbReference>
<keyword evidence="12" id="KW-1185">Reference proteome</keyword>
<feature type="transmembrane region" description="Helical" evidence="10">
    <location>
        <begin position="133"/>
        <end position="153"/>
    </location>
</feature>
<dbReference type="InterPro" id="IPR003445">
    <property type="entry name" value="Cat_transpt"/>
</dbReference>
<dbReference type="RefSeq" id="WP_079413038.1">
    <property type="nucleotide sequence ID" value="NZ_MZGW01000007.1"/>
</dbReference>
<dbReference type="PANTHER" id="PTHR32024:SF1">
    <property type="entry name" value="KTR SYSTEM POTASSIUM UPTAKE PROTEIN B"/>
    <property type="match status" value="1"/>
</dbReference>
<gene>
    <name evidence="11" type="primary">ktrB</name>
    <name evidence="11" type="ORF">CLOTH_16820</name>
</gene>
<dbReference type="GO" id="GO:0005886">
    <property type="term" value="C:plasma membrane"/>
    <property type="evidence" value="ECO:0007669"/>
    <property type="project" value="UniProtKB-SubCell"/>
</dbReference>
<evidence type="ECO:0000256" key="3">
    <source>
        <dbReference type="ARBA" id="ARBA00022475"/>
    </source>
</evidence>
<feature type="transmembrane region" description="Helical" evidence="10">
    <location>
        <begin position="409"/>
        <end position="431"/>
    </location>
</feature>
<evidence type="ECO:0000256" key="9">
    <source>
        <dbReference type="ARBA" id="ARBA00023136"/>
    </source>
</evidence>
<evidence type="ECO:0000256" key="6">
    <source>
        <dbReference type="ARBA" id="ARBA00022958"/>
    </source>
</evidence>
<dbReference type="STRING" id="29349.CLOTH_16820"/>
<dbReference type="OrthoDB" id="9810952at2"/>
<evidence type="ECO:0000313" key="12">
    <source>
        <dbReference type="Proteomes" id="UP000190140"/>
    </source>
</evidence>
<accession>A0A1V4I5D9</accession>
<feature type="transmembrane region" description="Helical" evidence="10">
    <location>
        <begin position="78"/>
        <end position="102"/>
    </location>
</feature>
<evidence type="ECO:0000256" key="1">
    <source>
        <dbReference type="ARBA" id="ARBA00004651"/>
    </source>
</evidence>
<feature type="transmembrane region" description="Helical" evidence="10">
    <location>
        <begin position="230"/>
        <end position="251"/>
    </location>
</feature>
<dbReference type="EMBL" id="MZGW01000007">
    <property type="protein sequence ID" value="OPJ55182.1"/>
    <property type="molecule type" value="Genomic_DNA"/>
</dbReference>
<evidence type="ECO:0000256" key="5">
    <source>
        <dbReference type="ARBA" id="ARBA00022692"/>
    </source>
</evidence>
<keyword evidence="2" id="KW-0813">Transport</keyword>
<dbReference type="Pfam" id="PF02386">
    <property type="entry name" value="TrkH"/>
    <property type="match status" value="1"/>
</dbReference>